<keyword evidence="3" id="KW-1185">Reference proteome</keyword>
<feature type="region of interest" description="Disordered" evidence="1">
    <location>
        <begin position="1"/>
        <end position="79"/>
    </location>
</feature>
<accession>H0QRQ8</accession>
<dbReference type="STRING" id="1077972.ARGLB_085_00770"/>
<evidence type="ECO:0000256" key="1">
    <source>
        <dbReference type="SAM" id="MobiDB-lite"/>
    </source>
</evidence>
<comment type="caution">
    <text evidence="2">The sequence shown here is derived from an EMBL/GenBank/DDBJ whole genome shotgun (WGS) entry which is preliminary data.</text>
</comment>
<name>H0QRQ8_ARTG1</name>
<dbReference type="Proteomes" id="UP000003828">
    <property type="component" value="Unassembled WGS sequence"/>
</dbReference>
<dbReference type="EMBL" id="BAEG01000085">
    <property type="protein sequence ID" value="GAB15394.1"/>
    <property type="molecule type" value="Genomic_DNA"/>
</dbReference>
<evidence type="ECO:0000313" key="3">
    <source>
        <dbReference type="Proteomes" id="UP000003828"/>
    </source>
</evidence>
<proteinExistence type="predicted"/>
<dbReference type="AlphaFoldDB" id="H0QRQ8"/>
<reference evidence="2 3" key="1">
    <citation type="submission" date="2011-12" db="EMBL/GenBank/DDBJ databases">
        <title>Whole genome shotgun sequence of Arthrobacter globiformis NBRC 12137.</title>
        <authorList>
            <person name="Miyazawa S."/>
            <person name="Hosoyama A."/>
            <person name="Tsuchikane K."/>
            <person name="Katsumata H."/>
            <person name="Yamazaki S."/>
            <person name="Fujita N."/>
        </authorList>
    </citation>
    <scope>NUCLEOTIDE SEQUENCE [LARGE SCALE GENOMIC DNA]</scope>
    <source>
        <strain evidence="2 3">NBRC 12137</strain>
    </source>
</reference>
<gene>
    <name evidence="2" type="ORF">ARGLB_085_00770</name>
</gene>
<feature type="compositionally biased region" description="Basic and acidic residues" evidence="1">
    <location>
        <begin position="21"/>
        <end position="41"/>
    </location>
</feature>
<organism evidence="2 3">
    <name type="scientific">Arthrobacter globiformis (strain ATCC 8010 / DSM 20124 / JCM 1332 / NBRC 12137 / NCIMB 8907 / NRRL B-2979 / 168)</name>
    <dbReference type="NCBI Taxonomy" id="1077972"/>
    <lineage>
        <taxon>Bacteria</taxon>
        <taxon>Bacillati</taxon>
        <taxon>Actinomycetota</taxon>
        <taxon>Actinomycetes</taxon>
        <taxon>Micrococcales</taxon>
        <taxon>Micrococcaceae</taxon>
        <taxon>Arthrobacter</taxon>
    </lineage>
</organism>
<evidence type="ECO:0000313" key="2">
    <source>
        <dbReference type="EMBL" id="GAB15394.1"/>
    </source>
</evidence>
<feature type="compositionally biased region" description="Basic residues" evidence="1">
    <location>
        <begin position="44"/>
        <end position="60"/>
    </location>
</feature>
<sequence>MACAEGVAGQLHLGWNRRNLRREGHPPAPLTREHAMPDKSPHQQQHKKAAKTIKQKRADKKAKAPIEGAPDPVAHLKKR</sequence>
<protein>
    <submittedName>
        <fullName evidence="2">Uncharacterized protein</fullName>
    </submittedName>
</protein>